<comment type="subcellular location">
    <subcellularLocation>
        <location evidence="1 7">Cell membrane</location>
        <topology evidence="1 7">Multi-pass membrane protein</topology>
    </subcellularLocation>
</comment>
<keyword evidence="3" id="KW-1003">Cell membrane</keyword>
<evidence type="ECO:0000313" key="10">
    <source>
        <dbReference type="Proteomes" id="UP000034837"/>
    </source>
</evidence>
<evidence type="ECO:0000313" key="9">
    <source>
        <dbReference type="EMBL" id="KKS57089.1"/>
    </source>
</evidence>
<keyword evidence="5 7" id="KW-1133">Transmembrane helix</keyword>
<feature type="domain" description="ABC transmembrane type-1" evidence="8">
    <location>
        <begin position="67"/>
        <end position="248"/>
    </location>
</feature>
<keyword evidence="4 7" id="KW-0812">Transmembrane</keyword>
<comment type="caution">
    <text evidence="9">The sequence shown here is derived from an EMBL/GenBank/DDBJ whole genome shotgun (WGS) entry which is preliminary data.</text>
</comment>
<feature type="transmembrane region" description="Helical" evidence="7">
    <location>
        <begin position="230"/>
        <end position="251"/>
    </location>
</feature>
<organism evidence="9 10">
    <name type="scientific">Candidatus Magasanikbacteria bacterium GW2011_GWA2_42_32</name>
    <dbReference type="NCBI Taxonomy" id="1619039"/>
    <lineage>
        <taxon>Bacteria</taxon>
        <taxon>Candidatus Magasanikiibacteriota</taxon>
    </lineage>
</organism>
<dbReference type="PROSITE" id="PS50928">
    <property type="entry name" value="ABC_TM1"/>
    <property type="match status" value="1"/>
</dbReference>
<dbReference type="GO" id="GO:0055085">
    <property type="term" value="P:transmembrane transport"/>
    <property type="evidence" value="ECO:0007669"/>
    <property type="project" value="InterPro"/>
</dbReference>
<dbReference type="Pfam" id="PF00528">
    <property type="entry name" value="BPD_transp_1"/>
    <property type="match status" value="1"/>
</dbReference>
<dbReference type="Gene3D" id="1.10.3720.10">
    <property type="entry name" value="MetI-like"/>
    <property type="match status" value="1"/>
</dbReference>
<evidence type="ECO:0000259" key="8">
    <source>
        <dbReference type="PROSITE" id="PS50928"/>
    </source>
</evidence>
<evidence type="ECO:0000256" key="7">
    <source>
        <dbReference type="RuleBase" id="RU363032"/>
    </source>
</evidence>
<evidence type="ECO:0000256" key="6">
    <source>
        <dbReference type="ARBA" id="ARBA00023136"/>
    </source>
</evidence>
<accession>A0A0G1A841</accession>
<evidence type="ECO:0000256" key="5">
    <source>
        <dbReference type="ARBA" id="ARBA00022989"/>
    </source>
</evidence>
<protein>
    <submittedName>
        <fullName evidence="9">ABC-type transporter, integral membrane subunit</fullName>
    </submittedName>
</protein>
<dbReference type="InterPro" id="IPR035906">
    <property type="entry name" value="MetI-like_sf"/>
</dbReference>
<dbReference type="InterPro" id="IPR000515">
    <property type="entry name" value="MetI-like"/>
</dbReference>
<evidence type="ECO:0000256" key="4">
    <source>
        <dbReference type="ARBA" id="ARBA00022692"/>
    </source>
</evidence>
<dbReference type="Proteomes" id="UP000034837">
    <property type="component" value="Unassembled WGS sequence"/>
</dbReference>
<comment type="similarity">
    <text evidence="7">Belongs to the binding-protein-dependent transport system permease family.</text>
</comment>
<reference evidence="9 10" key="1">
    <citation type="journal article" date="2015" name="Nature">
        <title>rRNA introns, odd ribosomes, and small enigmatic genomes across a large radiation of phyla.</title>
        <authorList>
            <person name="Brown C.T."/>
            <person name="Hug L.A."/>
            <person name="Thomas B.C."/>
            <person name="Sharon I."/>
            <person name="Castelle C.J."/>
            <person name="Singh A."/>
            <person name="Wilkins M.J."/>
            <person name="Williams K.H."/>
            <person name="Banfield J.F."/>
        </authorList>
    </citation>
    <scope>NUCLEOTIDE SEQUENCE [LARGE SCALE GENOMIC DNA]</scope>
</reference>
<evidence type="ECO:0000256" key="3">
    <source>
        <dbReference type="ARBA" id="ARBA00022475"/>
    </source>
</evidence>
<dbReference type="PANTHER" id="PTHR30151">
    <property type="entry name" value="ALKANE SULFONATE ABC TRANSPORTER-RELATED, MEMBRANE SUBUNIT"/>
    <property type="match status" value="1"/>
</dbReference>
<dbReference type="AlphaFoldDB" id="A0A0G1A841"/>
<gene>
    <name evidence="9" type="ORF">UV20_C0003G0029</name>
</gene>
<keyword evidence="2 7" id="KW-0813">Transport</keyword>
<sequence>MASYDLREELPQRNALLVELIGFSAIIGLWTLITEMEWIPVGILPSPLKVGRAIIEMNSQDALIANAVQSLKVNVLGLLEAVILGLPLGLAIGLNKYLRALCKRFIVVIRFLPLTILIGLFIAWFKLGDFMKIQFLATSIFLYLLPAVLQRVREVEDVYVQTVTTLGATKWQSVWYVFLPAVVSRSFDDIINLGAISWTYIVAAEMSDMYGGGLGALSYLAARQSRVDKLFGLVIIIILIGFLLDKVQLYLDKTLFAYKYANKEHGR</sequence>
<dbReference type="SUPFAM" id="SSF161098">
    <property type="entry name" value="MetI-like"/>
    <property type="match status" value="1"/>
</dbReference>
<feature type="transmembrane region" description="Helical" evidence="7">
    <location>
        <begin position="105"/>
        <end position="125"/>
    </location>
</feature>
<keyword evidence="6 7" id="KW-0472">Membrane</keyword>
<dbReference type="EMBL" id="LCDO01000003">
    <property type="protein sequence ID" value="KKS57089.1"/>
    <property type="molecule type" value="Genomic_DNA"/>
</dbReference>
<evidence type="ECO:0000256" key="1">
    <source>
        <dbReference type="ARBA" id="ARBA00004651"/>
    </source>
</evidence>
<feature type="transmembrane region" description="Helical" evidence="7">
    <location>
        <begin position="75"/>
        <end position="93"/>
    </location>
</feature>
<dbReference type="PANTHER" id="PTHR30151:SF0">
    <property type="entry name" value="ABC TRANSPORTER PERMEASE PROTEIN MJ0413-RELATED"/>
    <property type="match status" value="1"/>
</dbReference>
<dbReference type="GO" id="GO:0005886">
    <property type="term" value="C:plasma membrane"/>
    <property type="evidence" value="ECO:0007669"/>
    <property type="project" value="UniProtKB-SubCell"/>
</dbReference>
<evidence type="ECO:0000256" key="2">
    <source>
        <dbReference type="ARBA" id="ARBA00022448"/>
    </source>
</evidence>
<feature type="transmembrane region" description="Helical" evidence="7">
    <location>
        <begin position="131"/>
        <end position="149"/>
    </location>
</feature>
<feature type="transmembrane region" description="Helical" evidence="7">
    <location>
        <begin position="15"/>
        <end position="33"/>
    </location>
</feature>
<dbReference type="CDD" id="cd06261">
    <property type="entry name" value="TM_PBP2"/>
    <property type="match status" value="1"/>
</dbReference>
<name>A0A0G1A841_9BACT</name>
<proteinExistence type="inferred from homology"/>